<protein>
    <submittedName>
        <fullName evidence="8">Copper resistance protein CopD</fullName>
    </submittedName>
</protein>
<keyword evidence="5 6" id="KW-0472">Membrane</keyword>
<dbReference type="EMBL" id="JRZE01000003">
    <property type="protein sequence ID" value="KHF44778.1"/>
    <property type="molecule type" value="Genomic_DNA"/>
</dbReference>
<accession>A0A837DCW1</accession>
<feature type="transmembrane region" description="Helical" evidence="6">
    <location>
        <begin position="245"/>
        <end position="269"/>
    </location>
</feature>
<feature type="transmembrane region" description="Helical" evidence="6">
    <location>
        <begin position="62"/>
        <end position="83"/>
    </location>
</feature>
<dbReference type="InterPro" id="IPR008457">
    <property type="entry name" value="Cu-R_CopD_dom"/>
</dbReference>
<gene>
    <name evidence="8" type="ORF">MINT15_16600</name>
</gene>
<keyword evidence="2" id="KW-1003">Cell membrane</keyword>
<dbReference type="Pfam" id="PF05425">
    <property type="entry name" value="CopD"/>
    <property type="match status" value="1"/>
</dbReference>
<evidence type="ECO:0000256" key="4">
    <source>
        <dbReference type="ARBA" id="ARBA00022989"/>
    </source>
</evidence>
<evidence type="ECO:0000256" key="5">
    <source>
        <dbReference type="ARBA" id="ARBA00023136"/>
    </source>
</evidence>
<comment type="caution">
    <text evidence="8">The sequence shown here is derived from an EMBL/GenBank/DDBJ whole genome shotgun (WGS) entry which is preliminary data.</text>
</comment>
<evidence type="ECO:0000256" key="2">
    <source>
        <dbReference type="ARBA" id="ARBA00022475"/>
    </source>
</evidence>
<name>A0A837DCW1_9PSEU</name>
<feature type="transmembrane region" description="Helical" evidence="6">
    <location>
        <begin position="20"/>
        <end position="42"/>
    </location>
</feature>
<feature type="transmembrane region" description="Helical" evidence="6">
    <location>
        <begin position="179"/>
        <end position="200"/>
    </location>
</feature>
<sequence>MRTLGRVSRTAIATSWLPRFGPLIAIVTAALSGVLIALALTVSAPVSGITQASTAIRVGLPIARAAIDLAAVAAVGFALLPLLAGERTPASARPVFARARTVVIASALVWAVAALASLVLQTAELYRPDGTAVSFTDLRSYVDTVAGGKALLIVAGFALVQALLAGAATRLGRKVPPELIVGCGLFALLPLPVTGHATMSHFAEHTMVLLELHIVSVVAWTGGLAAIVVLAARHRALLATVLPRFSQLATVCLAVAVATGVLNGLAQFIENPLVRLWPDLFTTPYGQLLVAKTVALAVIAGLGGYTRWKLLPNVIRHRRTALVSFAVVELALMGLAFGFAAVLGRTPLT</sequence>
<feature type="domain" description="Copper resistance protein D" evidence="7">
    <location>
        <begin position="240"/>
        <end position="343"/>
    </location>
</feature>
<feature type="transmembrane region" description="Helical" evidence="6">
    <location>
        <begin position="103"/>
        <end position="126"/>
    </location>
</feature>
<keyword evidence="4 6" id="KW-1133">Transmembrane helix</keyword>
<feature type="transmembrane region" description="Helical" evidence="6">
    <location>
        <begin position="320"/>
        <end position="343"/>
    </location>
</feature>
<dbReference type="Proteomes" id="UP000030848">
    <property type="component" value="Unassembled WGS sequence"/>
</dbReference>
<comment type="subcellular location">
    <subcellularLocation>
        <location evidence="1">Cell membrane</location>
        <topology evidence="1">Multi-pass membrane protein</topology>
    </subcellularLocation>
</comment>
<feature type="transmembrane region" description="Helical" evidence="6">
    <location>
        <begin position="146"/>
        <end position="167"/>
    </location>
</feature>
<evidence type="ECO:0000256" key="1">
    <source>
        <dbReference type="ARBA" id="ARBA00004651"/>
    </source>
</evidence>
<feature type="transmembrane region" description="Helical" evidence="6">
    <location>
        <begin position="289"/>
        <end position="308"/>
    </location>
</feature>
<dbReference type="GO" id="GO:0005886">
    <property type="term" value="C:plasma membrane"/>
    <property type="evidence" value="ECO:0007669"/>
    <property type="project" value="UniProtKB-SubCell"/>
</dbReference>
<evidence type="ECO:0000259" key="7">
    <source>
        <dbReference type="Pfam" id="PF05425"/>
    </source>
</evidence>
<dbReference type="AlphaFoldDB" id="A0A837DCW1"/>
<dbReference type="GO" id="GO:0006825">
    <property type="term" value="P:copper ion transport"/>
    <property type="evidence" value="ECO:0007669"/>
    <property type="project" value="InterPro"/>
</dbReference>
<proteinExistence type="predicted"/>
<keyword evidence="3 6" id="KW-0812">Transmembrane</keyword>
<dbReference type="InterPro" id="IPR032694">
    <property type="entry name" value="CopC/D"/>
</dbReference>
<reference evidence="8 9" key="1">
    <citation type="submission" date="2014-10" db="EMBL/GenBank/DDBJ databases">
        <title>Genome sequence of Micropolyspora internatus JCM3315.</title>
        <authorList>
            <person name="Shin S.-K."/>
            <person name="Yi H."/>
        </authorList>
    </citation>
    <scope>NUCLEOTIDE SEQUENCE [LARGE SCALE GENOMIC DNA]</scope>
    <source>
        <strain evidence="8 9">JCM 3315</strain>
    </source>
</reference>
<evidence type="ECO:0000313" key="9">
    <source>
        <dbReference type="Proteomes" id="UP000030848"/>
    </source>
</evidence>
<feature type="transmembrane region" description="Helical" evidence="6">
    <location>
        <begin position="212"/>
        <end position="233"/>
    </location>
</feature>
<dbReference type="PANTHER" id="PTHR34820:SF4">
    <property type="entry name" value="INNER MEMBRANE PROTEIN YEBZ"/>
    <property type="match status" value="1"/>
</dbReference>
<organism evidence="8 9">
    <name type="scientific">Saccharomonospora viridis</name>
    <dbReference type="NCBI Taxonomy" id="1852"/>
    <lineage>
        <taxon>Bacteria</taxon>
        <taxon>Bacillati</taxon>
        <taxon>Actinomycetota</taxon>
        <taxon>Actinomycetes</taxon>
        <taxon>Pseudonocardiales</taxon>
        <taxon>Pseudonocardiaceae</taxon>
        <taxon>Saccharomonospora</taxon>
    </lineage>
</organism>
<evidence type="ECO:0000256" key="6">
    <source>
        <dbReference type="SAM" id="Phobius"/>
    </source>
</evidence>
<dbReference type="OrthoDB" id="3518068at2"/>
<evidence type="ECO:0000313" key="8">
    <source>
        <dbReference type="EMBL" id="KHF44778.1"/>
    </source>
</evidence>
<dbReference type="PANTHER" id="PTHR34820">
    <property type="entry name" value="INNER MEMBRANE PROTEIN YEBZ"/>
    <property type="match status" value="1"/>
</dbReference>
<evidence type="ECO:0000256" key="3">
    <source>
        <dbReference type="ARBA" id="ARBA00022692"/>
    </source>
</evidence>